<evidence type="ECO:0000256" key="1">
    <source>
        <dbReference type="ARBA" id="ARBA00008791"/>
    </source>
</evidence>
<keyword evidence="4" id="KW-1185">Reference proteome</keyword>
<comment type="similarity">
    <text evidence="1">Belongs to the universal stress protein A family.</text>
</comment>
<dbReference type="InterPro" id="IPR006015">
    <property type="entry name" value="Universal_stress_UspA"/>
</dbReference>
<evidence type="ECO:0000313" key="4">
    <source>
        <dbReference type="Proteomes" id="UP000516360"/>
    </source>
</evidence>
<dbReference type="KEGG" id="dtp:JZK55_10870"/>
<accession>A0A7G1H061</accession>
<evidence type="ECO:0000313" key="3">
    <source>
        <dbReference type="EMBL" id="BCB96165.1"/>
    </source>
</evidence>
<dbReference type="Proteomes" id="UP000516360">
    <property type="component" value="Chromosome"/>
</dbReference>
<dbReference type="SUPFAM" id="SSF52402">
    <property type="entry name" value="Adenine nucleotide alpha hydrolases-like"/>
    <property type="match status" value="2"/>
</dbReference>
<dbReference type="Gene3D" id="3.40.50.620">
    <property type="entry name" value="HUPs"/>
    <property type="match status" value="2"/>
</dbReference>
<feature type="domain" description="UspA" evidence="2">
    <location>
        <begin position="149"/>
        <end position="292"/>
    </location>
</feature>
<dbReference type="InterPro" id="IPR006016">
    <property type="entry name" value="UspA"/>
</dbReference>
<reference evidence="3 4" key="1">
    <citation type="submission" date="2020-03" db="EMBL/GenBank/DDBJ databases">
        <title>Complete genome sequences of two sulfur-disproportionating bacterial strains T55J and Mzg5.</title>
        <authorList>
            <person name="Umezawa K."/>
            <person name="Kojima H."/>
            <person name="Kato Y."/>
            <person name="Fukui M."/>
        </authorList>
    </citation>
    <scope>NUCLEOTIDE SEQUENCE [LARGE SCALE GENOMIC DNA]</scope>
    <source>
        <strain evidence="3 4">T55J</strain>
    </source>
</reference>
<dbReference type="InterPro" id="IPR014729">
    <property type="entry name" value="Rossmann-like_a/b/a_fold"/>
</dbReference>
<protein>
    <submittedName>
        <fullName evidence="3">Universal stress protein</fullName>
    </submittedName>
</protein>
<dbReference type="PRINTS" id="PR01438">
    <property type="entry name" value="UNVRSLSTRESS"/>
</dbReference>
<proteinExistence type="inferred from homology"/>
<feature type="domain" description="UspA" evidence="2">
    <location>
        <begin position="2"/>
        <end position="138"/>
    </location>
</feature>
<dbReference type="Pfam" id="PF00582">
    <property type="entry name" value="Usp"/>
    <property type="match status" value="2"/>
</dbReference>
<dbReference type="AlphaFoldDB" id="A0A7G1H061"/>
<dbReference type="RefSeq" id="WP_203473606.1">
    <property type="nucleotide sequence ID" value="NZ_AP022873.1"/>
</dbReference>
<dbReference type="PANTHER" id="PTHR46268">
    <property type="entry name" value="STRESS RESPONSE PROTEIN NHAX"/>
    <property type="match status" value="1"/>
</dbReference>
<organism evidence="3 4">
    <name type="scientific">Dissulfurispira thermophila</name>
    <dbReference type="NCBI Taxonomy" id="2715679"/>
    <lineage>
        <taxon>Bacteria</taxon>
        <taxon>Pseudomonadati</taxon>
        <taxon>Nitrospirota</taxon>
        <taxon>Thermodesulfovibrionia</taxon>
        <taxon>Thermodesulfovibrionales</taxon>
        <taxon>Dissulfurispiraceae</taxon>
        <taxon>Dissulfurispira</taxon>
    </lineage>
</organism>
<dbReference type="PANTHER" id="PTHR46268:SF6">
    <property type="entry name" value="UNIVERSAL STRESS PROTEIN UP12"/>
    <property type="match status" value="1"/>
</dbReference>
<sequence length="294" mass="32443">MKILLAIDGSAQSENAVRFLLKFNFSHNDEIMVLNVISHVPFKDDRGSYYARLRQIKQEIGPQILDSAINILKPLNTKISTALLDGYPDRIILEAASEFGADLIVMGARGLKGIKSLMVGSVTRSVSINSQMPVLVVKSSQLETTDTLKVVYATDGSNFSINTGKFLSKIPFNDDAEITIINVIPSAYMDIPERYWMEVDEKIKDEIAKIREIEFKVADKIIEDAREVLRSRFSKIKVSIKFGDPSLEILNEAEQSMTDIIAVGSSGMRGVKGMLGSVSRSILGHAKCSVLIGK</sequence>
<evidence type="ECO:0000259" key="2">
    <source>
        <dbReference type="Pfam" id="PF00582"/>
    </source>
</evidence>
<dbReference type="CDD" id="cd00293">
    <property type="entry name" value="USP-like"/>
    <property type="match status" value="2"/>
</dbReference>
<dbReference type="EMBL" id="AP022873">
    <property type="protein sequence ID" value="BCB96165.1"/>
    <property type="molecule type" value="Genomic_DNA"/>
</dbReference>
<name>A0A7G1H061_9BACT</name>
<gene>
    <name evidence="3" type="ORF">JZK55_10870</name>
</gene>